<name>A0A2X1ULI7_9BURK</name>
<dbReference type="RefSeq" id="WP_113062518.1">
    <property type="nucleotide sequence ID" value="NZ_UATH01000001.1"/>
</dbReference>
<accession>A0A2X1ULI7</accession>
<dbReference type="AlphaFoldDB" id="A0A2X1ULI7"/>
<dbReference type="Proteomes" id="UP000250242">
    <property type="component" value="Unassembled WGS sequence"/>
</dbReference>
<reference evidence="1 2" key="1">
    <citation type="submission" date="2018-06" db="EMBL/GenBank/DDBJ databases">
        <authorList>
            <consortium name="Pathogen Informatics"/>
            <person name="Doyle S."/>
        </authorList>
    </citation>
    <scope>NUCLEOTIDE SEQUENCE [LARGE SCALE GENOMIC DNA]</scope>
    <source>
        <strain evidence="1 2">NCTC11009</strain>
    </source>
</reference>
<evidence type="ECO:0000313" key="2">
    <source>
        <dbReference type="Proteomes" id="UP000250242"/>
    </source>
</evidence>
<proteinExistence type="predicted"/>
<dbReference type="Gene3D" id="3.40.960.10">
    <property type="entry name" value="VSR Endonuclease"/>
    <property type="match status" value="1"/>
</dbReference>
<sequence length="510" mass="59120">MALGKEQGEMLWRERFDNWVDACHQKHNYKYSYPSKERDKDDNGRWKIEIVCPTHGSFFQAPEKHKFGRGCPYCSNNKKKETGIEYAAKHWPEITWVEEFSDVYQNKRVKGVCPHHGEFNKLVTQLRGIVKRGKGHACPKCAKMKTGREARVPVSVWLQRIKANFPEYEVNESTIRKASDKVEVTCPSHGTWYPVLQDVAEGHGCGQCWKESKTSKGEKELSEFIQSLGLEVLDNFFLEKQSVLHDGWVKDLGEFDVVAQRKDGNFVFIDYHGMYYHGDKVKRNPNAHVEKLEKLDNTGFQYIQVFEDEWKLQNSKVKNRLAHILGESTSVHYAKKLLLEVIPWKKAEAFYHAHHLQGSGTKTSENYALMEGDEVIACMSFAKPRFDKEVDKELLRFASKGSVVGGFSRLLKAFKDNNPNCKKLLSYADRRWSEGKIYSSSGFELVGVTKPNYAWYKNLKKVTRYDAQRHKLNNLFCKEFPESWSESDIMRSEGYWKVYDAGNSKWLLTL</sequence>
<dbReference type="EMBL" id="UATH01000001">
    <property type="protein sequence ID" value="SPY08036.1"/>
    <property type="molecule type" value="Genomic_DNA"/>
</dbReference>
<protein>
    <submittedName>
        <fullName evidence="1">Uncharacterized protein</fullName>
    </submittedName>
</protein>
<gene>
    <name evidence="1" type="ORF">NCTC11009_01253</name>
</gene>
<evidence type="ECO:0000313" key="1">
    <source>
        <dbReference type="EMBL" id="SPY08036.1"/>
    </source>
</evidence>
<organism evidence="1 2">
    <name type="scientific">Oligella urethralis</name>
    <dbReference type="NCBI Taxonomy" id="90245"/>
    <lineage>
        <taxon>Bacteria</taxon>
        <taxon>Pseudomonadati</taxon>
        <taxon>Pseudomonadota</taxon>
        <taxon>Betaproteobacteria</taxon>
        <taxon>Burkholderiales</taxon>
        <taxon>Alcaligenaceae</taxon>
        <taxon>Oligella</taxon>
    </lineage>
</organism>